<dbReference type="Proteomes" id="UP000187185">
    <property type="component" value="Chromosome"/>
</dbReference>
<evidence type="ECO:0000256" key="1">
    <source>
        <dbReference type="ARBA" id="ARBA00004651"/>
    </source>
</evidence>
<evidence type="ECO:0000259" key="6">
    <source>
        <dbReference type="PROSITE" id="PS50850"/>
    </source>
</evidence>
<dbReference type="GO" id="GO:0005886">
    <property type="term" value="C:plasma membrane"/>
    <property type="evidence" value="ECO:0007669"/>
    <property type="project" value="UniProtKB-SubCell"/>
</dbReference>
<dbReference type="EMBL" id="CP018762">
    <property type="protein sequence ID" value="APZ33405.1"/>
    <property type="molecule type" value="Genomic_DNA"/>
</dbReference>
<evidence type="ECO:0000256" key="2">
    <source>
        <dbReference type="ARBA" id="ARBA00022692"/>
    </source>
</evidence>
<dbReference type="InterPro" id="IPR011701">
    <property type="entry name" value="MFS"/>
</dbReference>
<dbReference type="PANTHER" id="PTHR23534:SF1">
    <property type="entry name" value="MAJOR FACILITATOR SUPERFAMILY PROTEIN"/>
    <property type="match status" value="1"/>
</dbReference>
<feature type="transmembrane region" description="Helical" evidence="5">
    <location>
        <begin position="149"/>
        <end position="173"/>
    </location>
</feature>
<comment type="subcellular location">
    <subcellularLocation>
        <location evidence="1">Cell membrane</location>
        <topology evidence="1">Multi-pass membrane protein</topology>
    </subcellularLocation>
</comment>
<dbReference type="Pfam" id="PF07690">
    <property type="entry name" value="MFS_1"/>
    <property type="match status" value="1"/>
</dbReference>
<dbReference type="AlphaFoldDB" id="A0A1P8U5M4"/>
<keyword evidence="8" id="KW-1185">Reference proteome</keyword>
<dbReference type="InterPro" id="IPR036259">
    <property type="entry name" value="MFS_trans_sf"/>
</dbReference>
<gene>
    <name evidence="7" type="ORF">BOH66_03270</name>
</gene>
<accession>A0A1P8U5M4</accession>
<dbReference type="STRING" id="36805.BOH66_03270"/>
<feature type="domain" description="Major facilitator superfamily (MFS) profile" evidence="6">
    <location>
        <begin position="20"/>
        <end position="426"/>
    </location>
</feature>
<organism evidence="7 8">
    <name type="scientific">Microbacterium aurum</name>
    <dbReference type="NCBI Taxonomy" id="36805"/>
    <lineage>
        <taxon>Bacteria</taxon>
        <taxon>Bacillati</taxon>
        <taxon>Actinomycetota</taxon>
        <taxon>Actinomycetes</taxon>
        <taxon>Micrococcales</taxon>
        <taxon>Microbacteriaceae</taxon>
        <taxon>Microbacterium</taxon>
    </lineage>
</organism>
<feature type="transmembrane region" description="Helical" evidence="5">
    <location>
        <begin position="109"/>
        <end position="128"/>
    </location>
</feature>
<feature type="transmembrane region" description="Helical" evidence="5">
    <location>
        <begin position="337"/>
        <end position="368"/>
    </location>
</feature>
<keyword evidence="3 5" id="KW-1133">Transmembrane helix</keyword>
<dbReference type="PROSITE" id="PS50850">
    <property type="entry name" value="MFS"/>
    <property type="match status" value="1"/>
</dbReference>
<dbReference type="PANTHER" id="PTHR23534">
    <property type="entry name" value="MFS PERMEASE"/>
    <property type="match status" value="1"/>
</dbReference>
<evidence type="ECO:0000256" key="4">
    <source>
        <dbReference type="ARBA" id="ARBA00023136"/>
    </source>
</evidence>
<protein>
    <recommendedName>
        <fullName evidence="6">Major facilitator superfamily (MFS) profile domain-containing protein</fullName>
    </recommendedName>
</protein>
<feature type="transmembrane region" description="Helical" evidence="5">
    <location>
        <begin position="55"/>
        <end position="78"/>
    </location>
</feature>
<feature type="transmembrane region" description="Helical" evidence="5">
    <location>
        <begin position="380"/>
        <end position="399"/>
    </location>
</feature>
<sequence>MRSMSTPTITPARRRVQRRTLLLLSLAQVFSGVGTGAVVSTGSLLAVELSGSEAWAGSVTTTMTLGAAVASALLMRLALARGRRIALSTGLLIGAAGAVGVVLAAVSGAFWLLVASGVLIGYGNAVNLQARFAATDLSATEHRGRDLSLVVWMSTIGAVAGPNLIGAGGTLAAGLGIPALSGLFVISTAGMLVGMAVIWIGLRPDPYLVLIGRQPLAGADGAVTAAPVPGGPRPGLRQGIRALWSHPGSRAGLIGIVAAHAVMVAVMSMTPVHLTGHGASITIVGLTVSLHIAGMYALAPVMGVLTDRLGGRIVAAAGMVTLLVAVLLAGFSGDAHVVTVIGLILLGLGWSAATVAGSAMIVAATPVAERVAAQGASDTLMSLAGAVGGLLAGVALAAIGYLGLGAASAVVILITLAVLACTARTNRRTP</sequence>
<evidence type="ECO:0000256" key="5">
    <source>
        <dbReference type="SAM" id="Phobius"/>
    </source>
</evidence>
<evidence type="ECO:0000313" key="8">
    <source>
        <dbReference type="Proteomes" id="UP000187185"/>
    </source>
</evidence>
<keyword evidence="4 5" id="KW-0472">Membrane</keyword>
<name>A0A1P8U5M4_9MICO</name>
<dbReference type="GO" id="GO:0022857">
    <property type="term" value="F:transmembrane transporter activity"/>
    <property type="evidence" value="ECO:0007669"/>
    <property type="project" value="InterPro"/>
</dbReference>
<feature type="transmembrane region" description="Helical" evidence="5">
    <location>
        <begin position="85"/>
        <end position="103"/>
    </location>
</feature>
<feature type="transmembrane region" description="Helical" evidence="5">
    <location>
        <begin position="179"/>
        <end position="202"/>
    </location>
</feature>
<evidence type="ECO:0000256" key="3">
    <source>
        <dbReference type="ARBA" id="ARBA00022989"/>
    </source>
</evidence>
<proteinExistence type="predicted"/>
<dbReference type="Gene3D" id="1.20.1250.20">
    <property type="entry name" value="MFS general substrate transporter like domains"/>
    <property type="match status" value="1"/>
</dbReference>
<dbReference type="SUPFAM" id="SSF103473">
    <property type="entry name" value="MFS general substrate transporter"/>
    <property type="match status" value="1"/>
</dbReference>
<feature type="transmembrane region" description="Helical" evidence="5">
    <location>
        <begin position="311"/>
        <end position="331"/>
    </location>
</feature>
<feature type="transmembrane region" description="Helical" evidence="5">
    <location>
        <begin position="278"/>
        <end position="299"/>
    </location>
</feature>
<feature type="transmembrane region" description="Helical" evidence="5">
    <location>
        <begin position="405"/>
        <end position="423"/>
    </location>
</feature>
<feature type="transmembrane region" description="Helical" evidence="5">
    <location>
        <begin position="251"/>
        <end position="272"/>
    </location>
</feature>
<reference evidence="7 8" key="1">
    <citation type="submission" date="2016-12" db="EMBL/GenBank/DDBJ databases">
        <title>Complete genome sequence of Microbacterium aurum KACC 15219.</title>
        <authorList>
            <person name="Jung Y."/>
            <person name="Shin J.-H."/>
            <person name="Lee Y.-J."/>
            <person name="Yi H."/>
            <person name="Bahn Y.-S."/>
            <person name="Kim J.F."/>
            <person name="Lee D.-W."/>
        </authorList>
    </citation>
    <scope>NUCLEOTIDE SEQUENCE [LARGE SCALE GENOMIC DNA]</scope>
    <source>
        <strain evidence="7 8">KACC 15219</strain>
    </source>
</reference>
<evidence type="ECO:0000313" key="7">
    <source>
        <dbReference type="EMBL" id="APZ33405.1"/>
    </source>
</evidence>
<keyword evidence="2 5" id="KW-0812">Transmembrane</keyword>
<dbReference type="KEGG" id="maur:BOH66_03270"/>
<dbReference type="InterPro" id="IPR020846">
    <property type="entry name" value="MFS_dom"/>
</dbReference>